<evidence type="ECO:0008006" key="4">
    <source>
        <dbReference type="Google" id="ProtNLM"/>
    </source>
</evidence>
<organism evidence="2 3">
    <name type="scientific">Nitratireductor aquimarinus</name>
    <dbReference type="NCBI Taxonomy" id="889300"/>
    <lineage>
        <taxon>Bacteria</taxon>
        <taxon>Pseudomonadati</taxon>
        <taxon>Pseudomonadota</taxon>
        <taxon>Alphaproteobacteria</taxon>
        <taxon>Hyphomicrobiales</taxon>
        <taxon>Phyllobacteriaceae</taxon>
        <taxon>Nitratireductor</taxon>
    </lineage>
</organism>
<sequence>MMRHLLNVQSLATPLSLAGPGWRLLAGPVALLLTMGAASPALALSELHEAPAAEEEADTDSVERVPLPPPIRMPAGNGETPGDAEGATPLKDTPLKDTPLRDTVRPDTEIGKDIPQVQYDLEQLPEPVRRMHGLIVEATKSGDLEQLRPLIGNSETGTRLSLGVLEGDPLEHLLELSGDEEGQEILAILLEVLQAGYVHLDQGTPQEMYVWPYFFALPLETLDKKQRVELFTLVTAGDYEDMKSFGAYIFYRVGITPEGRWSFFVAGD</sequence>
<protein>
    <recommendedName>
        <fullName evidence="4">Fibronectin attachment protein</fullName>
    </recommendedName>
</protein>
<evidence type="ECO:0000256" key="1">
    <source>
        <dbReference type="SAM" id="MobiDB-lite"/>
    </source>
</evidence>
<dbReference type="EMBL" id="JAWLIP010000003">
    <property type="protein sequence ID" value="MDV6226456.1"/>
    <property type="molecule type" value="Genomic_DNA"/>
</dbReference>
<feature type="compositionally biased region" description="Basic and acidic residues" evidence="1">
    <location>
        <begin position="93"/>
        <end position="107"/>
    </location>
</feature>
<reference evidence="2 3" key="1">
    <citation type="submission" date="2023-10" db="EMBL/GenBank/DDBJ databases">
        <authorList>
            <person name="Venkata Ramana C."/>
            <person name="Sasikala C."/>
            <person name="Dhurka M."/>
        </authorList>
    </citation>
    <scope>NUCLEOTIDE SEQUENCE [LARGE SCALE GENOMIC DNA]</scope>
    <source>
        <strain evidence="2 3">KCTC 32151</strain>
    </source>
</reference>
<dbReference type="RefSeq" id="WP_317561088.1">
    <property type="nucleotide sequence ID" value="NZ_JAWLIP010000003.1"/>
</dbReference>
<feature type="region of interest" description="Disordered" evidence="1">
    <location>
        <begin position="49"/>
        <end position="107"/>
    </location>
</feature>
<evidence type="ECO:0000313" key="3">
    <source>
        <dbReference type="Proteomes" id="UP001185659"/>
    </source>
</evidence>
<keyword evidence="3" id="KW-1185">Reference proteome</keyword>
<dbReference type="Proteomes" id="UP001185659">
    <property type="component" value="Unassembled WGS sequence"/>
</dbReference>
<evidence type="ECO:0000313" key="2">
    <source>
        <dbReference type="EMBL" id="MDV6226456.1"/>
    </source>
</evidence>
<comment type="caution">
    <text evidence="2">The sequence shown here is derived from an EMBL/GenBank/DDBJ whole genome shotgun (WGS) entry which is preliminary data.</text>
</comment>
<accession>A0ABU4AJN1</accession>
<proteinExistence type="predicted"/>
<name>A0ABU4AJN1_9HYPH</name>
<gene>
    <name evidence="2" type="ORF">R2G56_09175</name>
</gene>